<evidence type="ECO:0000313" key="3">
    <source>
        <dbReference type="EMBL" id="KAK0158594.1"/>
    </source>
</evidence>
<dbReference type="AlphaFoldDB" id="A0AA39EXH2"/>
<gene>
    <name evidence="3" type="ORF">PV328_009573</name>
</gene>
<dbReference type="Proteomes" id="UP001168990">
    <property type="component" value="Unassembled WGS sequence"/>
</dbReference>
<proteinExistence type="predicted"/>
<evidence type="ECO:0000259" key="2">
    <source>
        <dbReference type="Pfam" id="PF16060"/>
    </source>
</evidence>
<dbReference type="EMBL" id="JAQQBS010001424">
    <property type="protein sequence ID" value="KAK0158594.1"/>
    <property type="molecule type" value="Genomic_DNA"/>
</dbReference>
<organism evidence="3 4">
    <name type="scientific">Microctonus aethiopoides</name>
    <dbReference type="NCBI Taxonomy" id="144406"/>
    <lineage>
        <taxon>Eukaryota</taxon>
        <taxon>Metazoa</taxon>
        <taxon>Ecdysozoa</taxon>
        <taxon>Arthropoda</taxon>
        <taxon>Hexapoda</taxon>
        <taxon>Insecta</taxon>
        <taxon>Pterygota</taxon>
        <taxon>Neoptera</taxon>
        <taxon>Endopterygota</taxon>
        <taxon>Hymenoptera</taxon>
        <taxon>Apocrita</taxon>
        <taxon>Ichneumonoidea</taxon>
        <taxon>Braconidae</taxon>
        <taxon>Euphorinae</taxon>
        <taxon>Microctonus</taxon>
    </lineage>
</organism>
<feature type="compositionally biased region" description="Polar residues" evidence="1">
    <location>
        <begin position="31"/>
        <end position="43"/>
    </location>
</feature>
<reference evidence="3" key="2">
    <citation type="submission" date="2023-03" db="EMBL/GenBank/DDBJ databases">
        <authorList>
            <person name="Inwood S.N."/>
            <person name="Skelly J.G."/>
            <person name="Guhlin J."/>
            <person name="Harrop T.W.R."/>
            <person name="Goldson S.G."/>
            <person name="Dearden P.K."/>
        </authorList>
    </citation>
    <scope>NUCLEOTIDE SEQUENCE</scope>
    <source>
        <strain evidence="3">Irish</strain>
        <tissue evidence="3">Whole body</tissue>
    </source>
</reference>
<feature type="region of interest" description="Disordered" evidence="1">
    <location>
        <begin position="1"/>
        <end position="72"/>
    </location>
</feature>
<comment type="caution">
    <text evidence="3">The sequence shown here is derived from an EMBL/GenBank/DDBJ whole genome shotgun (WGS) entry which is preliminary data.</text>
</comment>
<accession>A0AA39EXH2</accession>
<evidence type="ECO:0000256" key="1">
    <source>
        <dbReference type="SAM" id="MobiDB-lite"/>
    </source>
</evidence>
<evidence type="ECO:0000313" key="4">
    <source>
        <dbReference type="Proteomes" id="UP001168990"/>
    </source>
</evidence>
<dbReference type="InterPro" id="IPR032061">
    <property type="entry name" value="DUF4802"/>
</dbReference>
<feature type="domain" description="DUF4802" evidence="2">
    <location>
        <begin position="137"/>
        <end position="197"/>
    </location>
</feature>
<reference evidence="3" key="1">
    <citation type="journal article" date="2023" name="bioRxiv">
        <title>Scaffold-level genome assemblies of two parasitoid biocontrol wasps reveal the parthenogenesis mechanism and an associated novel virus.</title>
        <authorList>
            <person name="Inwood S."/>
            <person name="Skelly J."/>
            <person name="Guhlin J."/>
            <person name="Harrop T."/>
            <person name="Goldson S."/>
            <person name="Dearden P."/>
        </authorList>
    </citation>
    <scope>NUCLEOTIDE SEQUENCE</scope>
    <source>
        <strain evidence="3">Irish</strain>
        <tissue evidence="3">Whole body</tissue>
    </source>
</reference>
<protein>
    <recommendedName>
        <fullName evidence="2">DUF4802 domain-containing protein</fullName>
    </recommendedName>
</protein>
<name>A0AA39EXH2_9HYME</name>
<dbReference type="Pfam" id="PF16060">
    <property type="entry name" value="DUF4802"/>
    <property type="match status" value="1"/>
</dbReference>
<sequence>MAPFKLRLAKLTKSRSKESSSGNSTEIDDTILQTQGNKSSGHSMTHENTEIEVASADIRSEFPNSPPPSYKHVLDEKRLRPSTNNVKCDEQDDCDRNEVEDNTMVNRRISNAARDNETCLVLRGGKLTLHGPDIIHKSSKELYRAVAKQCGITCKMSDHCRCFDCQSHYFDCDYAKNEQDGGLGAGTPMFIAEVMHGTACILL</sequence>
<keyword evidence="4" id="KW-1185">Reference proteome</keyword>